<accession>A0AAD6XT12</accession>
<keyword evidence="3" id="KW-1185">Reference proteome</keyword>
<reference evidence="2" key="1">
    <citation type="submission" date="2023-03" db="EMBL/GenBank/DDBJ databases">
        <title>Massive genome expansion in bonnet fungi (Mycena s.s.) driven by repeated elements and novel gene families across ecological guilds.</title>
        <authorList>
            <consortium name="Lawrence Berkeley National Laboratory"/>
            <person name="Harder C.B."/>
            <person name="Miyauchi S."/>
            <person name="Viragh M."/>
            <person name="Kuo A."/>
            <person name="Thoen E."/>
            <person name="Andreopoulos B."/>
            <person name="Lu D."/>
            <person name="Skrede I."/>
            <person name="Drula E."/>
            <person name="Henrissat B."/>
            <person name="Morin E."/>
            <person name="Kohler A."/>
            <person name="Barry K."/>
            <person name="LaButti K."/>
            <person name="Morin E."/>
            <person name="Salamov A."/>
            <person name="Lipzen A."/>
            <person name="Mereny Z."/>
            <person name="Hegedus B."/>
            <person name="Baldrian P."/>
            <person name="Stursova M."/>
            <person name="Weitz H."/>
            <person name="Taylor A."/>
            <person name="Grigoriev I.V."/>
            <person name="Nagy L.G."/>
            <person name="Martin F."/>
            <person name="Kauserud H."/>
        </authorList>
    </citation>
    <scope>NUCLEOTIDE SEQUENCE</scope>
    <source>
        <strain evidence="2">CBHHK173m</strain>
    </source>
</reference>
<gene>
    <name evidence="2" type="ORF">B0H15DRAFT_1020744</name>
</gene>
<proteinExistence type="predicted"/>
<feature type="region of interest" description="Disordered" evidence="1">
    <location>
        <begin position="69"/>
        <end position="106"/>
    </location>
</feature>
<dbReference type="AlphaFoldDB" id="A0AAD6XT12"/>
<sequence length="291" mass="32735">MAELREGSTPILREPRGRTLVAHNQDIAYRPSYQSAGNHFATTYRTRSSAYAPLPTWYHWEDPFFTPNAPPSGPWTPPLAESPTFSPNIRAPRREHPPLDLTASDPRWQPEACFASRRTPLAATSPSSHAPARASFHCTRSWRHRLEPVEDLSAETPAPAPKASRPRHYGPFDACSRADVLENDDQPTLTAAARVAAYEALQAMPAIVQKPREAPQVARSEWSLEEMECRTTAIRNRLLAAWHTSEKPLGKRDKAPCRESAAVPVRPVRARELDWTLEYLEQESEWMGSMV</sequence>
<comment type="caution">
    <text evidence="2">The sequence shown here is derived from an EMBL/GenBank/DDBJ whole genome shotgun (WGS) entry which is preliminary data.</text>
</comment>
<organism evidence="2 3">
    <name type="scientific">Mycena belliarum</name>
    <dbReference type="NCBI Taxonomy" id="1033014"/>
    <lineage>
        <taxon>Eukaryota</taxon>
        <taxon>Fungi</taxon>
        <taxon>Dikarya</taxon>
        <taxon>Basidiomycota</taxon>
        <taxon>Agaricomycotina</taxon>
        <taxon>Agaricomycetes</taxon>
        <taxon>Agaricomycetidae</taxon>
        <taxon>Agaricales</taxon>
        <taxon>Marasmiineae</taxon>
        <taxon>Mycenaceae</taxon>
        <taxon>Mycena</taxon>
    </lineage>
</organism>
<evidence type="ECO:0000256" key="1">
    <source>
        <dbReference type="SAM" id="MobiDB-lite"/>
    </source>
</evidence>
<name>A0AAD6XT12_9AGAR</name>
<feature type="region of interest" description="Disordered" evidence="1">
    <location>
        <begin position="148"/>
        <end position="169"/>
    </location>
</feature>
<dbReference type="EMBL" id="JARJCN010000016">
    <property type="protein sequence ID" value="KAJ7093312.1"/>
    <property type="molecule type" value="Genomic_DNA"/>
</dbReference>
<protein>
    <submittedName>
        <fullName evidence="2">Uncharacterized protein</fullName>
    </submittedName>
</protein>
<dbReference type="Proteomes" id="UP001222325">
    <property type="component" value="Unassembled WGS sequence"/>
</dbReference>
<evidence type="ECO:0000313" key="3">
    <source>
        <dbReference type="Proteomes" id="UP001222325"/>
    </source>
</evidence>
<evidence type="ECO:0000313" key="2">
    <source>
        <dbReference type="EMBL" id="KAJ7093312.1"/>
    </source>
</evidence>